<organism evidence="2 3">
    <name type="scientific">Tanacetum coccineum</name>
    <dbReference type="NCBI Taxonomy" id="301880"/>
    <lineage>
        <taxon>Eukaryota</taxon>
        <taxon>Viridiplantae</taxon>
        <taxon>Streptophyta</taxon>
        <taxon>Embryophyta</taxon>
        <taxon>Tracheophyta</taxon>
        <taxon>Spermatophyta</taxon>
        <taxon>Magnoliopsida</taxon>
        <taxon>eudicotyledons</taxon>
        <taxon>Gunneridae</taxon>
        <taxon>Pentapetalae</taxon>
        <taxon>asterids</taxon>
        <taxon>campanulids</taxon>
        <taxon>Asterales</taxon>
        <taxon>Asteraceae</taxon>
        <taxon>Asteroideae</taxon>
        <taxon>Anthemideae</taxon>
        <taxon>Anthemidinae</taxon>
        <taxon>Tanacetum</taxon>
    </lineage>
</organism>
<sequence>MSLQLARELQEEFVYEDQRIREQIERDAEIVRIHAEEDLRQMINELNRSNVTINKHMAEYEEAENDLTIEEKTELITELINYQKDFARIKKYQAQQQRNPIGKVKAKRLKTSDVSAQEQQESDNQVEIINLKQWAVLVREETSVNITPLVVKVPICDWKIYKDKLREVYQIFRVGQAPKVYPYFESMLKDFDRDDLVTLWKLVKDRFKTKLLKSDLEKCLFWPLKVMFEPIGTDLLWQFEAPIKSWKMYNSCKVHCLSMEGMIIYMLDDVEYPFQKTTLKKMLDHKCEVSEFNEDVIQMINLIRGQLKKE</sequence>
<feature type="coiled-coil region" evidence="1">
    <location>
        <begin position="43"/>
        <end position="73"/>
    </location>
</feature>
<keyword evidence="1" id="KW-0175">Coiled coil</keyword>
<gene>
    <name evidence="2" type="ORF">Tco_1030220</name>
</gene>
<comment type="caution">
    <text evidence="2">The sequence shown here is derived from an EMBL/GenBank/DDBJ whole genome shotgun (WGS) entry which is preliminary data.</text>
</comment>
<evidence type="ECO:0000256" key="1">
    <source>
        <dbReference type="SAM" id="Coils"/>
    </source>
</evidence>
<name>A0ABQ5G689_9ASTR</name>
<evidence type="ECO:0000313" key="3">
    <source>
        <dbReference type="Proteomes" id="UP001151760"/>
    </source>
</evidence>
<accession>A0ABQ5G689</accession>
<keyword evidence="3" id="KW-1185">Reference proteome</keyword>
<reference evidence="2" key="2">
    <citation type="submission" date="2022-01" db="EMBL/GenBank/DDBJ databases">
        <authorList>
            <person name="Yamashiro T."/>
            <person name="Shiraishi A."/>
            <person name="Satake H."/>
            <person name="Nakayama K."/>
        </authorList>
    </citation>
    <scope>NUCLEOTIDE SEQUENCE</scope>
</reference>
<dbReference type="EMBL" id="BQNB010018124">
    <property type="protein sequence ID" value="GJT70934.1"/>
    <property type="molecule type" value="Genomic_DNA"/>
</dbReference>
<evidence type="ECO:0000313" key="2">
    <source>
        <dbReference type="EMBL" id="GJT70934.1"/>
    </source>
</evidence>
<reference evidence="2" key="1">
    <citation type="journal article" date="2022" name="Int. J. Mol. Sci.">
        <title>Draft Genome of Tanacetum Coccineum: Genomic Comparison of Closely Related Tanacetum-Family Plants.</title>
        <authorList>
            <person name="Yamashiro T."/>
            <person name="Shiraishi A."/>
            <person name="Nakayama K."/>
            <person name="Satake H."/>
        </authorList>
    </citation>
    <scope>NUCLEOTIDE SEQUENCE</scope>
</reference>
<proteinExistence type="predicted"/>
<dbReference type="Proteomes" id="UP001151760">
    <property type="component" value="Unassembled WGS sequence"/>
</dbReference>
<protein>
    <submittedName>
        <fullName evidence="2">Uncharacterized protein</fullName>
    </submittedName>
</protein>